<dbReference type="KEGG" id="pter:C2L65_40560"/>
<dbReference type="EMBL" id="CP026113">
    <property type="protein sequence ID" value="AUT65788.1"/>
    <property type="molecule type" value="Genomic_DNA"/>
</dbReference>
<proteinExistence type="predicted"/>
<feature type="region of interest" description="Disordered" evidence="1">
    <location>
        <begin position="28"/>
        <end position="58"/>
    </location>
</feature>
<evidence type="ECO:0000256" key="1">
    <source>
        <dbReference type="SAM" id="MobiDB-lite"/>
    </source>
</evidence>
<reference evidence="2 3" key="1">
    <citation type="submission" date="2018-01" db="EMBL/GenBank/DDBJ databases">
        <title>Species boundaries and ecological features among Paraburkholderia terrae DSMZ17804T, P. hospita DSMZ17164T and P. caribensis DSMZ13236T.</title>
        <authorList>
            <person name="Pratama A.A."/>
        </authorList>
    </citation>
    <scope>NUCLEOTIDE SEQUENCE [LARGE SCALE GENOMIC DNA]</scope>
    <source>
        <strain evidence="2 3">DSM 17804</strain>
    </source>
</reference>
<dbReference type="AlphaFoldDB" id="A0A2I8F259"/>
<organism evidence="2 3">
    <name type="scientific">Paraburkholderia terrae</name>
    <dbReference type="NCBI Taxonomy" id="311230"/>
    <lineage>
        <taxon>Bacteria</taxon>
        <taxon>Pseudomonadati</taxon>
        <taxon>Pseudomonadota</taxon>
        <taxon>Betaproteobacteria</taxon>
        <taxon>Burkholderiales</taxon>
        <taxon>Burkholderiaceae</taxon>
        <taxon>Paraburkholderia</taxon>
    </lineage>
</organism>
<sequence>MSCATPILPSGPLGHVSEMTGHVAEIAGHHPETAGHVRPKYAAGNGLVRPSKPASQGQQFGALADIRSGWVLRQQCGRLLTVARSSSRKAASSSGELILLDPSRSWDYCSSGNGFGLRRAISLIINAPRNRAPS</sequence>
<dbReference type="Proteomes" id="UP000243502">
    <property type="component" value="Chromosome 3"/>
</dbReference>
<evidence type="ECO:0000313" key="2">
    <source>
        <dbReference type="EMBL" id="AUT65788.1"/>
    </source>
</evidence>
<evidence type="ECO:0000313" key="3">
    <source>
        <dbReference type="Proteomes" id="UP000243502"/>
    </source>
</evidence>
<gene>
    <name evidence="2" type="ORF">C2L65_40560</name>
</gene>
<name>A0A2I8F259_9BURK</name>
<protein>
    <submittedName>
        <fullName evidence="2">Uncharacterized protein</fullName>
    </submittedName>
</protein>
<accession>A0A2I8F259</accession>